<dbReference type="eggNOG" id="KOG0721">
    <property type="taxonomic scope" value="Eukaryota"/>
</dbReference>
<feature type="transmembrane region" description="Helical" evidence="10">
    <location>
        <begin position="12"/>
        <end position="36"/>
    </location>
</feature>
<dbReference type="Gene3D" id="2.60.40.150">
    <property type="entry name" value="C2 domain"/>
    <property type="match status" value="1"/>
</dbReference>
<dbReference type="Gene3D" id="1.10.3380.10">
    <property type="entry name" value="Sec63 N-terminal domain-like domain"/>
    <property type="match status" value="1"/>
</dbReference>
<dbReference type="InterPro" id="IPR014756">
    <property type="entry name" value="Ig_E-set"/>
</dbReference>
<evidence type="ECO:0000256" key="3">
    <source>
        <dbReference type="ARBA" id="ARBA00022692"/>
    </source>
</evidence>
<feature type="domain" description="J" evidence="11">
    <location>
        <begin position="92"/>
        <end position="157"/>
    </location>
</feature>
<dbReference type="SMART" id="SM00271">
    <property type="entry name" value="DnaJ"/>
    <property type="match status" value="1"/>
</dbReference>
<keyword evidence="2" id="KW-0813">Transport</keyword>
<dbReference type="Pfam" id="PF02889">
    <property type="entry name" value="Sec63"/>
    <property type="match status" value="1"/>
</dbReference>
<dbReference type="SUPFAM" id="SSF81296">
    <property type="entry name" value="E set domains"/>
    <property type="match status" value="1"/>
</dbReference>
<dbReference type="InterPro" id="IPR036869">
    <property type="entry name" value="J_dom_sf"/>
</dbReference>
<evidence type="ECO:0000256" key="5">
    <source>
        <dbReference type="ARBA" id="ARBA00022927"/>
    </source>
</evidence>
<name>I0YLQ1_COCSC</name>
<proteinExistence type="predicted"/>
<feature type="region of interest" description="Disordered" evidence="9">
    <location>
        <begin position="643"/>
        <end position="727"/>
    </location>
</feature>
<dbReference type="KEGG" id="csl:COCSUDRAFT_48909"/>
<evidence type="ECO:0000313" key="13">
    <source>
        <dbReference type="Proteomes" id="UP000007264"/>
    </source>
</evidence>
<comment type="caution">
    <text evidence="12">The sequence shown here is derived from an EMBL/GenBank/DDBJ whole genome shotgun (WGS) entry which is preliminary data.</text>
</comment>
<keyword evidence="8" id="KW-0143">Chaperone</keyword>
<evidence type="ECO:0000256" key="1">
    <source>
        <dbReference type="ARBA" id="ARBA00004477"/>
    </source>
</evidence>
<dbReference type="PANTHER" id="PTHR24075:SF0">
    <property type="entry name" value="TRANSLOCATION PROTEIN SEC63 HOMOLOG"/>
    <property type="match status" value="1"/>
</dbReference>
<comment type="subcellular location">
    <subcellularLocation>
        <location evidence="1">Endoplasmic reticulum membrane</location>
        <topology evidence="1">Multi-pass membrane protein</topology>
    </subcellularLocation>
</comment>
<dbReference type="Gene3D" id="1.10.287.110">
    <property type="entry name" value="DnaJ domain"/>
    <property type="match status" value="1"/>
</dbReference>
<dbReference type="PANTHER" id="PTHR24075">
    <property type="entry name" value="SEC63 DOMAIN-CONTAINING"/>
    <property type="match status" value="1"/>
</dbReference>
<feature type="transmembrane region" description="Helical" evidence="10">
    <location>
        <begin position="182"/>
        <end position="207"/>
    </location>
</feature>
<feature type="transmembrane region" description="Helical" evidence="10">
    <location>
        <begin position="57"/>
        <end position="81"/>
    </location>
</feature>
<dbReference type="Gene3D" id="1.10.150.20">
    <property type="entry name" value="5' to 3' exonuclease, C-terminal subdomain"/>
    <property type="match status" value="1"/>
</dbReference>
<feature type="compositionally biased region" description="Basic and acidic residues" evidence="9">
    <location>
        <begin position="716"/>
        <end position="727"/>
    </location>
</feature>
<accession>I0YLQ1</accession>
<keyword evidence="5" id="KW-0653">Protein transport</keyword>
<evidence type="ECO:0000259" key="11">
    <source>
        <dbReference type="PROSITE" id="PS50076"/>
    </source>
</evidence>
<evidence type="ECO:0000256" key="2">
    <source>
        <dbReference type="ARBA" id="ARBA00022448"/>
    </source>
</evidence>
<dbReference type="InterPro" id="IPR035892">
    <property type="entry name" value="C2_domain_sf"/>
</dbReference>
<dbReference type="RefSeq" id="XP_005643864.1">
    <property type="nucleotide sequence ID" value="XM_005643807.1"/>
</dbReference>
<dbReference type="GeneID" id="17037260"/>
<reference evidence="12 13" key="1">
    <citation type="journal article" date="2012" name="Genome Biol.">
        <title>The genome of the polar eukaryotic microalga coccomyxa subellipsoidea reveals traits of cold adaptation.</title>
        <authorList>
            <person name="Blanc G."/>
            <person name="Agarkova I."/>
            <person name="Grimwood J."/>
            <person name="Kuo A."/>
            <person name="Brueggeman A."/>
            <person name="Dunigan D."/>
            <person name="Gurnon J."/>
            <person name="Ladunga I."/>
            <person name="Lindquist E."/>
            <person name="Lucas S."/>
            <person name="Pangilinan J."/>
            <person name="Proschold T."/>
            <person name="Salamov A."/>
            <person name="Schmutz J."/>
            <person name="Weeks D."/>
            <person name="Yamada T."/>
            <person name="Claverie J.M."/>
            <person name="Grigoriev I."/>
            <person name="Van Etten J."/>
            <person name="Lomsadze A."/>
            <person name="Borodovsky M."/>
        </authorList>
    </citation>
    <scope>NUCLEOTIDE SEQUENCE [LARGE SCALE GENOMIC DNA]</scope>
    <source>
        <strain evidence="12 13">C-169</strain>
    </source>
</reference>
<dbReference type="eggNOG" id="KOG0951">
    <property type="taxonomic scope" value="Eukaryota"/>
</dbReference>
<feature type="compositionally biased region" description="Acidic residues" evidence="9">
    <location>
        <begin position="678"/>
        <end position="715"/>
    </location>
</feature>
<dbReference type="GO" id="GO:0003723">
    <property type="term" value="F:RNA binding"/>
    <property type="evidence" value="ECO:0007669"/>
    <property type="project" value="TreeGrafter"/>
</dbReference>
<evidence type="ECO:0000256" key="9">
    <source>
        <dbReference type="SAM" id="MobiDB-lite"/>
    </source>
</evidence>
<dbReference type="PRINTS" id="PR00625">
    <property type="entry name" value="JDOMAIN"/>
</dbReference>
<dbReference type="Proteomes" id="UP000007264">
    <property type="component" value="Unassembled WGS sequence"/>
</dbReference>
<keyword evidence="7 10" id="KW-0472">Membrane</keyword>
<dbReference type="SUPFAM" id="SSF46565">
    <property type="entry name" value="Chaperone J-domain"/>
    <property type="match status" value="1"/>
</dbReference>
<dbReference type="SUPFAM" id="SSF158702">
    <property type="entry name" value="Sec63 N-terminal domain-like"/>
    <property type="match status" value="1"/>
</dbReference>
<keyword evidence="6 10" id="KW-1133">Transmembrane helix</keyword>
<organism evidence="12 13">
    <name type="scientific">Coccomyxa subellipsoidea (strain C-169)</name>
    <name type="common">Green microalga</name>
    <dbReference type="NCBI Taxonomy" id="574566"/>
    <lineage>
        <taxon>Eukaryota</taxon>
        <taxon>Viridiplantae</taxon>
        <taxon>Chlorophyta</taxon>
        <taxon>core chlorophytes</taxon>
        <taxon>Trebouxiophyceae</taxon>
        <taxon>Trebouxiophyceae incertae sedis</taxon>
        <taxon>Coccomyxaceae</taxon>
        <taxon>Coccomyxa</taxon>
        <taxon>Coccomyxa subellipsoidea</taxon>
    </lineage>
</organism>
<dbReference type="SMART" id="SM00973">
    <property type="entry name" value="Sec63"/>
    <property type="match status" value="1"/>
</dbReference>
<evidence type="ECO:0000313" key="12">
    <source>
        <dbReference type="EMBL" id="EIE19320.1"/>
    </source>
</evidence>
<dbReference type="STRING" id="574566.I0YLQ1"/>
<keyword evidence="4" id="KW-0256">Endoplasmic reticulum</keyword>
<dbReference type="GO" id="GO:0008320">
    <property type="term" value="F:protein transmembrane transporter activity"/>
    <property type="evidence" value="ECO:0007669"/>
    <property type="project" value="TreeGrafter"/>
</dbReference>
<evidence type="ECO:0000256" key="10">
    <source>
        <dbReference type="SAM" id="Phobius"/>
    </source>
</evidence>
<dbReference type="Pfam" id="PF00226">
    <property type="entry name" value="DnaJ"/>
    <property type="match status" value="1"/>
</dbReference>
<dbReference type="GO" id="GO:0006620">
    <property type="term" value="P:post-translational protein targeting to endoplasmic reticulum membrane"/>
    <property type="evidence" value="ECO:0007669"/>
    <property type="project" value="TreeGrafter"/>
</dbReference>
<dbReference type="PROSITE" id="PS50076">
    <property type="entry name" value="DNAJ_2"/>
    <property type="match status" value="1"/>
</dbReference>
<evidence type="ECO:0000256" key="8">
    <source>
        <dbReference type="ARBA" id="ARBA00023186"/>
    </source>
</evidence>
<feature type="region of interest" description="Disordered" evidence="9">
    <location>
        <begin position="552"/>
        <end position="584"/>
    </location>
</feature>
<dbReference type="OrthoDB" id="1734229at2759"/>
<keyword evidence="3 10" id="KW-0812">Transmembrane</keyword>
<dbReference type="EMBL" id="AGSI01000019">
    <property type="protein sequence ID" value="EIE19320.1"/>
    <property type="molecule type" value="Genomic_DNA"/>
</dbReference>
<dbReference type="AlphaFoldDB" id="I0YLQ1"/>
<evidence type="ECO:0000256" key="4">
    <source>
        <dbReference type="ARBA" id="ARBA00022824"/>
    </source>
</evidence>
<dbReference type="FunFam" id="1.10.287.110:FF:000038">
    <property type="entry name" value="DnaJ protein ERDJ2A"/>
    <property type="match status" value="1"/>
</dbReference>
<gene>
    <name evidence="12" type="ORF">COCSUDRAFT_48909</name>
</gene>
<dbReference type="GO" id="GO:0031207">
    <property type="term" value="C:Sec62/Sec63 complex"/>
    <property type="evidence" value="ECO:0007669"/>
    <property type="project" value="TreeGrafter"/>
</dbReference>
<feature type="compositionally biased region" description="Basic and acidic residues" evidence="9">
    <location>
        <begin position="643"/>
        <end position="677"/>
    </location>
</feature>
<dbReference type="GO" id="GO:0006614">
    <property type="term" value="P:SRP-dependent cotranslational protein targeting to membrane"/>
    <property type="evidence" value="ECO:0007669"/>
    <property type="project" value="TreeGrafter"/>
</dbReference>
<protein>
    <recommendedName>
        <fullName evidence="11">J domain-containing protein</fullName>
    </recommendedName>
</protein>
<dbReference type="InterPro" id="IPR001623">
    <property type="entry name" value="DnaJ_domain"/>
</dbReference>
<dbReference type="CDD" id="cd06257">
    <property type="entry name" value="DnaJ"/>
    <property type="match status" value="1"/>
</dbReference>
<keyword evidence="13" id="KW-1185">Reference proteome</keyword>
<sequence>MEEQAGSSPLFAVFVLSVFSLFLIPFTVYKLCVAAAPDEVVKPWESKKTSAISRFAGRFFTVENVLLAVGWLVWVALVVYVQTQSADLVPFDPFEILKIDRGATEKEVKKAYRQLSLIFHPDKNPDPAAATYFAESITKAYKALTDDTARENYEKYGHPDGPQALNMGVALPEWIFSRDKHAAPVILISLIGICILLPLIVAACYLLRSNKYMGPNNVATETLEIFLRSKFAVKESQGLARVLDTLVFAYEFIMLPTPSDQAEGLETLRRTMLRVHPDLKEKPQFWKRKPSIVKCNMLLLAHLSRAPVPPIFANDMKYVLKKSPQFLEEMINIANLARPPQGYGWLSPTVGCLEMAQCITQAMSIVARKSLSQGGAKGGADTSVLLQLPHFDYDVLKKLGRKKMRSLAELAAMDPEERLELFVTSGLTKQQAEEAATSLLSLPTVTLTDVQLQVEGEADGTQIVETDIVTCSVRVVLSRPSHASPDTQPPKGTSVLAYAPLYPYPKPEKWNFIVADPVTNTVYTRAETALVEAEAAGLTQCTAQRAKQPLLLTGGEGGRQSGKKEAGEVPMTANGSSAAAAEKGEEAARAAESAAAAPQGQLVEVKFRAPKPGKYDLTLFCVSDSWAGCDRSVAFKLRVAEQTRAEKEGRGGKGKSDARGEHASGDEAARDDNADERGDNEDEDDEDDEEEGDWDSEDSGTEESGSEDEDEEEEKEKDGKEKSSEKQ</sequence>
<evidence type="ECO:0000256" key="7">
    <source>
        <dbReference type="ARBA" id="ARBA00023136"/>
    </source>
</evidence>
<evidence type="ECO:0000256" key="6">
    <source>
        <dbReference type="ARBA" id="ARBA00022989"/>
    </source>
</evidence>
<dbReference type="InterPro" id="IPR004179">
    <property type="entry name" value="Sec63-dom"/>
</dbReference>